<dbReference type="Proteomes" id="UP000256845">
    <property type="component" value="Unassembled WGS sequence"/>
</dbReference>
<proteinExistence type="predicted"/>
<name>A0A3D9HVG0_9PROT</name>
<keyword evidence="2" id="KW-1185">Reference proteome</keyword>
<comment type="caution">
    <text evidence="1">The sequence shown here is derived from an EMBL/GenBank/DDBJ whole genome shotgun (WGS) entry which is preliminary data.</text>
</comment>
<reference evidence="1 2" key="1">
    <citation type="submission" date="2018-07" db="EMBL/GenBank/DDBJ databases">
        <title>Genomic Encyclopedia of Type Strains, Phase III (KMG-III): the genomes of soil and plant-associated and newly described type strains.</title>
        <authorList>
            <person name="Whitman W."/>
        </authorList>
    </citation>
    <scope>NUCLEOTIDE SEQUENCE [LARGE SCALE GENOMIC DNA]</scope>
    <source>
        <strain evidence="1 2">CECT 8488</strain>
    </source>
</reference>
<evidence type="ECO:0000313" key="2">
    <source>
        <dbReference type="Proteomes" id="UP000256845"/>
    </source>
</evidence>
<sequence>MQVTFEQCQRELLDRGGAKARSVYSSWTQRRGYQDVVTFVTGFRHEYLFAITPHDIQKVINDSEHALGDVKSKEQLAEIENYTCPFALQHIFHDYLEKNQKIPTWQDFWLWMTEDARSLWLTPLAPTLHKLFRQYGCWDRIKRAVRWRLGKFYYSAIREVDLIAHLHSNDVPVKYHLLADVLFRTDFWLDDVIISLYFKNRKYRDGQTGRKPKTFDLFEDAEPPFELREYGVDRQGFGEFWLVKDESKRELVAELSKLLVR</sequence>
<dbReference type="EMBL" id="QRDW01000001">
    <property type="protein sequence ID" value="RED53478.1"/>
    <property type="molecule type" value="Genomic_DNA"/>
</dbReference>
<accession>A0A3D9HVG0</accession>
<dbReference type="AlphaFoldDB" id="A0A3D9HVG0"/>
<gene>
    <name evidence="1" type="ORF">DFP90_101267</name>
</gene>
<organism evidence="1 2">
    <name type="scientific">Aestuariispira insulae</name>
    <dbReference type="NCBI Taxonomy" id="1461337"/>
    <lineage>
        <taxon>Bacteria</taxon>
        <taxon>Pseudomonadati</taxon>
        <taxon>Pseudomonadota</taxon>
        <taxon>Alphaproteobacteria</taxon>
        <taxon>Rhodospirillales</taxon>
        <taxon>Kiloniellaceae</taxon>
        <taxon>Aestuariispira</taxon>
    </lineage>
</organism>
<evidence type="ECO:0000313" key="1">
    <source>
        <dbReference type="EMBL" id="RED53478.1"/>
    </source>
</evidence>
<protein>
    <submittedName>
        <fullName evidence="1">Uncharacterized protein</fullName>
    </submittedName>
</protein>